<feature type="domain" description="SMP-30/Gluconolactonase/LRE-like region" evidence="5">
    <location>
        <begin position="230"/>
        <end position="390"/>
    </location>
</feature>
<dbReference type="OrthoDB" id="176203at2"/>
<evidence type="ECO:0000259" key="5">
    <source>
        <dbReference type="Pfam" id="PF08450"/>
    </source>
</evidence>
<dbReference type="InterPro" id="IPR013658">
    <property type="entry name" value="SGL"/>
</dbReference>
<dbReference type="InterPro" id="IPR043128">
    <property type="entry name" value="Rev_trsase/Diguanyl_cyclase"/>
</dbReference>
<keyword evidence="7" id="KW-1185">Reference proteome</keyword>
<dbReference type="AlphaFoldDB" id="A0A545UCZ7"/>
<dbReference type="Pfam" id="PF08450">
    <property type="entry name" value="SGL"/>
    <property type="match status" value="1"/>
</dbReference>
<evidence type="ECO:0000256" key="2">
    <source>
        <dbReference type="SAM" id="Coils"/>
    </source>
</evidence>
<keyword evidence="3" id="KW-0812">Transmembrane</keyword>
<dbReference type="InterPro" id="IPR011123">
    <property type="entry name" value="Y_Y_Y"/>
</dbReference>
<dbReference type="InterPro" id="IPR011044">
    <property type="entry name" value="Quino_amine_DH_bsu"/>
</dbReference>
<dbReference type="EMBL" id="VIKS01000008">
    <property type="protein sequence ID" value="TQV87340.1"/>
    <property type="molecule type" value="Genomic_DNA"/>
</dbReference>
<dbReference type="Proteomes" id="UP000315439">
    <property type="component" value="Unassembled WGS sequence"/>
</dbReference>
<reference evidence="6 7" key="1">
    <citation type="submission" date="2019-07" db="EMBL/GenBank/DDBJ databases">
        <title>Draft genome for Aliikangiella sp. M105.</title>
        <authorList>
            <person name="Wang G."/>
        </authorList>
    </citation>
    <scope>NUCLEOTIDE SEQUENCE [LARGE SCALE GENOMIC DNA]</scope>
    <source>
        <strain evidence="6 7">M105</strain>
    </source>
</reference>
<comment type="caution">
    <text evidence="6">The sequence shown here is derived from an EMBL/GenBank/DDBJ whole genome shotgun (WGS) entry which is preliminary data.</text>
</comment>
<evidence type="ECO:0000259" key="4">
    <source>
        <dbReference type="Pfam" id="PF07495"/>
    </source>
</evidence>
<feature type="transmembrane region" description="Helical" evidence="3">
    <location>
        <begin position="807"/>
        <end position="826"/>
    </location>
</feature>
<protein>
    <recommendedName>
        <fullName evidence="8">Diguanylate cyclase</fullName>
    </recommendedName>
</protein>
<dbReference type="PANTHER" id="PTHR43547:SF2">
    <property type="entry name" value="HYBRID SIGNAL TRANSDUCTION HISTIDINE KINASE C"/>
    <property type="match status" value="1"/>
</dbReference>
<dbReference type="Gene3D" id="2.60.40.10">
    <property type="entry name" value="Immunoglobulins"/>
    <property type="match status" value="1"/>
</dbReference>
<feature type="domain" description="Two component regulator three Y" evidence="4">
    <location>
        <begin position="740"/>
        <end position="794"/>
    </location>
</feature>
<dbReference type="PROSITE" id="PS51257">
    <property type="entry name" value="PROKAR_LIPOPROTEIN"/>
    <property type="match status" value="1"/>
</dbReference>
<keyword evidence="2" id="KW-0175">Coiled coil</keyword>
<keyword evidence="3" id="KW-1133">Transmembrane helix</keyword>
<dbReference type="Gene3D" id="3.30.70.270">
    <property type="match status" value="1"/>
</dbReference>
<dbReference type="Gene3D" id="2.130.10.10">
    <property type="entry name" value="YVTN repeat-like/Quinoprotein amine dehydrogenase"/>
    <property type="match status" value="3"/>
</dbReference>
<dbReference type="InterPro" id="IPR015943">
    <property type="entry name" value="WD40/YVTN_repeat-like_dom_sf"/>
</dbReference>
<accession>A0A545UCZ7</accession>
<dbReference type="InterPro" id="IPR013783">
    <property type="entry name" value="Ig-like_fold"/>
</dbReference>
<evidence type="ECO:0000256" key="1">
    <source>
        <dbReference type="ARBA" id="ARBA00022553"/>
    </source>
</evidence>
<dbReference type="SUPFAM" id="SSF63829">
    <property type="entry name" value="Calcium-dependent phosphotriesterase"/>
    <property type="match status" value="2"/>
</dbReference>
<keyword evidence="1" id="KW-0597">Phosphoprotein</keyword>
<dbReference type="Pfam" id="PF07494">
    <property type="entry name" value="Reg_prop"/>
    <property type="match status" value="4"/>
</dbReference>
<evidence type="ECO:0000313" key="7">
    <source>
        <dbReference type="Proteomes" id="UP000315439"/>
    </source>
</evidence>
<evidence type="ECO:0008006" key="8">
    <source>
        <dbReference type="Google" id="ProtNLM"/>
    </source>
</evidence>
<dbReference type="SUPFAM" id="SSF50969">
    <property type="entry name" value="YVTN repeat-like/Quinoprotein amine dehydrogenase"/>
    <property type="match status" value="1"/>
</dbReference>
<dbReference type="RefSeq" id="WP_142893982.1">
    <property type="nucleotide sequence ID" value="NZ_ML660164.1"/>
</dbReference>
<name>A0A545UCZ7_9GAMM</name>
<sequence>MLTKYRLIYLIILVISLACGWAKANSFDHRVNKAFKIQNLSIENGLSQSVAIDIVQDADGYIWIATEDGVNRFNGYEFDVFQNIHSDPYSLHENYVTALLEDPRGGVWMGTKNGLSFFDSASRKFTNYSSGKVDRLASIYALAHGKDNQVFIGSDNGLFLLDRETSGISEFTSQSGKIIDEEVRAFSRAGDQLWVASSTCLYQISLENFKMKSFCDKTLAAVFDTGVVIALANNNGAIWLGKSDGLYKLSPDSLEWKYFQHEENNSNSLSANFVQDLAFDEAGNLWVATTRGLNLFDTEESTITRYEHKVYDADGLSTHDVLSLLIDNTGLIWIGTHTKGVDILVPEKKQFEHILTRSDLAEFHMDNSVFGMAKDRNENIWAATFGAGLIKLDLMTGETSLPYREQLAELEVTPDHIYSLTIDSQELLWVGTMSGLAIVDLKTEKAYGTQLFAQGEKIYSRHFIHGIYEDHSGQLWLATSSGLYLVDRLVTKEGLIELHVINKQHELPYSFKDRSSEVLCFLQTRDGSYWVGGNTGLLKYSTQKKKWIHFEFEAENPQSISSDYIQVIFEDSRGILWVGTANGLNKVHRDNEDEIYFERITKEEGLPSNGIYGILEDRQKQIWISTTFNLVRYSEYSDTMHTFQRDDGLSSDEFNFGSAFIDDEGLLYFGSINGITIIDSRFNAKVEKNEALKLTEVTVGQREVDVYALNHSKSPVIYQYDNEATIKISVAELYYRKLGAPSYRYRILGLEDKWVYTGKERSFVLAGLSEGKYLLDIQSKIGNGDWSSKTLRLTLLVQADFWKGRNAIYLVVASSVILAFVIFLLIKRHFLRQVHKVENRLKMETIRLKDLKKRNSTLKSELNEKQNLISAMTEEIDTSSKKLESHNFRDPITGFYRFQSIAKMLSQETTENGLPHSFNLVMVIQLSDLQKVESNNGVICAAEMCSHVATELRKMTPANLHISALDKDAFVVMGNSIQHKNLSSTLFAVRNKIERSQIAIANDVFVQTRVAASYFEIYPDKINNLKDLVDLATLLISLHNKNNTGEVAKLMRVDLNKPINSYSGYSQSNDGLRSSQIAELVELNDVTLHFL</sequence>
<gene>
    <name evidence="6" type="ORF">FLL46_12890</name>
</gene>
<evidence type="ECO:0000256" key="3">
    <source>
        <dbReference type="SAM" id="Phobius"/>
    </source>
</evidence>
<evidence type="ECO:0000313" key="6">
    <source>
        <dbReference type="EMBL" id="TQV87340.1"/>
    </source>
</evidence>
<dbReference type="GO" id="GO:0000155">
    <property type="term" value="F:phosphorelay sensor kinase activity"/>
    <property type="evidence" value="ECO:0007669"/>
    <property type="project" value="TreeGrafter"/>
</dbReference>
<proteinExistence type="predicted"/>
<dbReference type="PANTHER" id="PTHR43547">
    <property type="entry name" value="TWO-COMPONENT HISTIDINE KINASE"/>
    <property type="match status" value="1"/>
</dbReference>
<keyword evidence="3" id="KW-0472">Membrane</keyword>
<dbReference type="Pfam" id="PF07495">
    <property type="entry name" value="Y_Y_Y"/>
    <property type="match status" value="1"/>
</dbReference>
<dbReference type="InterPro" id="IPR011110">
    <property type="entry name" value="Reg_prop"/>
</dbReference>
<feature type="coiled-coil region" evidence="2">
    <location>
        <begin position="834"/>
        <end position="882"/>
    </location>
</feature>
<organism evidence="6 7">
    <name type="scientific">Aliikangiella coralliicola</name>
    <dbReference type="NCBI Taxonomy" id="2592383"/>
    <lineage>
        <taxon>Bacteria</taxon>
        <taxon>Pseudomonadati</taxon>
        <taxon>Pseudomonadota</taxon>
        <taxon>Gammaproteobacteria</taxon>
        <taxon>Oceanospirillales</taxon>
        <taxon>Pleioneaceae</taxon>
        <taxon>Aliikangiella</taxon>
    </lineage>
</organism>